<accession>X1B725</accession>
<proteinExistence type="predicted"/>
<reference evidence="2" key="1">
    <citation type="journal article" date="2014" name="Front. Microbiol.">
        <title>High frequency of phylogenetically diverse reductive dehalogenase-homologous genes in deep subseafloor sedimentary metagenomes.</title>
        <authorList>
            <person name="Kawai M."/>
            <person name="Futagami T."/>
            <person name="Toyoda A."/>
            <person name="Takaki Y."/>
            <person name="Nishi S."/>
            <person name="Hori S."/>
            <person name="Arai W."/>
            <person name="Tsubouchi T."/>
            <person name="Morono Y."/>
            <person name="Uchiyama I."/>
            <person name="Ito T."/>
            <person name="Fujiyama A."/>
            <person name="Inagaki F."/>
            <person name="Takami H."/>
        </authorList>
    </citation>
    <scope>NUCLEOTIDE SEQUENCE</scope>
    <source>
        <strain evidence="2">Expedition CK06-06</strain>
    </source>
</reference>
<dbReference type="CDD" id="cd00761">
    <property type="entry name" value="Glyco_tranf_GTA_type"/>
    <property type="match status" value="1"/>
</dbReference>
<name>X1B725_9ZZZZ</name>
<feature type="non-terminal residue" evidence="2">
    <location>
        <position position="152"/>
    </location>
</feature>
<dbReference type="Gene3D" id="3.90.550.10">
    <property type="entry name" value="Spore Coat Polysaccharide Biosynthesis Protein SpsA, Chain A"/>
    <property type="match status" value="1"/>
</dbReference>
<dbReference type="PANTHER" id="PTHR43685">
    <property type="entry name" value="GLYCOSYLTRANSFERASE"/>
    <property type="match status" value="1"/>
</dbReference>
<dbReference type="SUPFAM" id="SSF53448">
    <property type="entry name" value="Nucleotide-diphospho-sugar transferases"/>
    <property type="match status" value="1"/>
</dbReference>
<organism evidence="2">
    <name type="scientific">marine sediment metagenome</name>
    <dbReference type="NCBI Taxonomy" id="412755"/>
    <lineage>
        <taxon>unclassified sequences</taxon>
        <taxon>metagenomes</taxon>
        <taxon>ecological metagenomes</taxon>
    </lineage>
</organism>
<dbReference type="InterPro" id="IPR029044">
    <property type="entry name" value="Nucleotide-diphossugar_trans"/>
</dbReference>
<gene>
    <name evidence="2" type="ORF">S01H4_25454</name>
</gene>
<protein>
    <recommendedName>
        <fullName evidence="1">Glycosyltransferase 2-like domain-containing protein</fullName>
    </recommendedName>
</protein>
<feature type="domain" description="Glycosyltransferase 2-like" evidence="1">
    <location>
        <begin position="7"/>
        <end position="135"/>
    </location>
</feature>
<dbReference type="InterPro" id="IPR001173">
    <property type="entry name" value="Glyco_trans_2-like"/>
</dbReference>
<dbReference type="Pfam" id="PF00535">
    <property type="entry name" value="Glycos_transf_2"/>
    <property type="match status" value="1"/>
</dbReference>
<dbReference type="InterPro" id="IPR050834">
    <property type="entry name" value="Glycosyltransf_2"/>
</dbReference>
<sequence length="152" mass="17962">MTKALVSILIPVYNREKLLKRAIESAINQTYENIEVIAVDNKSTDRTYEVLKWHAEKYPDVKVYQNKENLGPVRNWKKCLEYSLGEFIKILFSDDWIEETFVEKCMEILLAHNDVGFVYTKTYTIDGNRKYSYINDIEGKKGREYFVNESIK</sequence>
<dbReference type="PANTHER" id="PTHR43685:SF2">
    <property type="entry name" value="GLYCOSYLTRANSFERASE 2-LIKE DOMAIN-CONTAINING PROTEIN"/>
    <property type="match status" value="1"/>
</dbReference>
<dbReference type="EMBL" id="BART01012113">
    <property type="protein sequence ID" value="GAG77087.1"/>
    <property type="molecule type" value="Genomic_DNA"/>
</dbReference>
<evidence type="ECO:0000259" key="1">
    <source>
        <dbReference type="Pfam" id="PF00535"/>
    </source>
</evidence>
<dbReference type="AlphaFoldDB" id="X1B725"/>
<comment type="caution">
    <text evidence="2">The sequence shown here is derived from an EMBL/GenBank/DDBJ whole genome shotgun (WGS) entry which is preliminary data.</text>
</comment>
<evidence type="ECO:0000313" key="2">
    <source>
        <dbReference type="EMBL" id="GAG77087.1"/>
    </source>
</evidence>